<protein>
    <recommendedName>
        <fullName evidence="2">Flavin reductase like domain-containing protein</fullName>
    </recommendedName>
</protein>
<organism evidence="3 4">
    <name type="scientific">Acinetobacter modestus</name>
    <dbReference type="NCBI Taxonomy" id="1776740"/>
    <lineage>
        <taxon>Bacteria</taxon>
        <taxon>Pseudomonadati</taxon>
        <taxon>Pseudomonadota</taxon>
        <taxon>Gammaproteobacteria</taxon>
        <taxon>Moraxellales</taxon>
        <taxon>Moraxellaceae</taxon>
        <taxon>Acinetobacter</taxon>
    </lineage>
</organism>
<dbReference type="Gene3D" id="2.30.110.10">
    <property type="entry name" value="Electron Transport, Fmn-binding Protein, Chain A"/>
    <property type="match status" value="1"/>
</dbReference>
<evidence type="ECO:0000313" key="3">
    <source>
        <dbReference type="EMBL" id="ENU26421.1"/>
    </source>
</evidence>
<proteinExistence type="predicted"/>
<gene>
    <name evidence="3" type="ORF">F992_01969</name>
</gene>
<evidence type="ECO:0000313" key="4">
    <source>
        <dbReference type="Proteomes" id="UP000013190"/>
    </source>
</evidence>
<dbReference type="InterPro" id="IPR050268">
    <property type="entry name" value="NADH-dep_flavin_reductase"/>
</dbReference>
<accession>A0ABN0JM90</accession>
<comment type="caution">
    <text evidence="3">The sequence shown here is derived from an EMBL/GenBank/DDBJ whole genome shotgun (WGS) entry which is preliminary data.</text>
</comment>
<dbReference type="SMART" id="SM00903">
    <property type="entry name" value="Flavin_Reduct"/>
    <property type="match status" value="1"/>
</dbReference>
<dbReference type="PANTHER" id="PTHR30466">
    <property type="entry name" value="FLAVIN REDUCTASE"/>
    <property type="match status" value="1"/>
</dbReference>
<dbReference type="RefSeq" id="WP_004662156.1">
    <property type="nucleotide sequence ID" value="NZ_BMDV01000001.1"/>
</dbReference>
<feature type="domain" description="Flavin reductase like" evidence="2">
    <location>
        <begin position="11"/>
        <end position="156"/>
    </location>
</feature>
<dbReference type="Pfam" id="PF01613">
    <property type="entry name" value="Flavin_Reduct"/>
    <property type="match status" value="1"/>
</dbReference>
<dbReference type="PANTHER" id="PTHR30466:SF1">
    <property type="entry name" value="FMN REDUCTASE (NADH) RUTF"/>
    <property type="match status" value="1"/>
</dbReference>
<dbReference type="Proteomes" id="UP000013190">
    <property type="component" value="Unassembled WGS sequence"/>
</dbReference>
<name>A0ABN0JM90_9GAMM</name>
<reference evidence="4" key="1">
    <citation type="submission" date="2013-02" db="EMBL/GenBank/DDBJ databases">
        <title>The Genome Sequence of Acinetobacter sp. NIPH 236.</title>
        <authorList>
            <consortium name="The Broad Institute Genome Sequencing Platform"/>
            <consortium name="The Broad Institute Genome Sequencing Center for Infectious Disease"/>
            <person name="Cerqueira G."/>
            <person name="Feldgarden M."/>
            <person name="Courvalin P."/>
            <person name="Perichon B."/>
            <person name="Grillot-Courvalin C."/>
            <person name="Clermont D."/>
            <person name="Rocha E."/>
            <person name="Yoon E.-J."/>
            <person name="Nemec A."/>
            <person name="Walker B."/>
            <person name="Young S.K."/>
            <person name="Zeng Q."/>
            <person name="Gargeya S."/>
            <person name="Fitzgerald M."/>
            <person name="Haas B."/>
            <person name="Abouelleil A."/>
            <person name="Alvarado L."/>
            <person name="Arachchi H.M."/>
            <person name="Berlin A.M."/>
            <person name="Chapman S.B."/>
            <person name="Dewar J."/>
            <person name="Goldberg J."/>
            <person name="Griggs A."/>
            <person name="Gujja S."/>
            <person name="Hansen M."/>
            <person name="Howarth C."/>
            <person name="Imamovic A."/>
            <person name="Larimer J."/>
            <person name="McCowan C."/>
            <person name="Murphy C."/>
            <person name="Neiman D."/>
            <person name="Pearson M."/>
            <person name="Priest M."/>
            <person name="Roberts A."/>
            <person name="Saif S."/>
            <person name="Shea T."/>
            <person name="Sisk P."/>
            <person name="Sykes S."/>
            <person name="Wortman J."/>
            <person name="Nusbaum C."/>
            <person name="Birren B."/>
        </authorList>
    </citation>
    <scope>NUCLEOTIDE SEQUENCE [LARGE SCALE GENOMIC DNA]</scope>
    <source>
        <strain evidence="4">NIPH 236</strain>
    </source>
</reference>
<reference evidence="3 4" key="2">
    <citation type="journal article" date="2016" name="Int. J. Syst. Evol. Microbiol.">
        <title>Taxonomy of haemolytic and/or proteolytic strains of the genus Acinetobacter with the proposal of Acinetobacter courvalinii sp. nov. (genomic species 14 sensu Bouvet &amp; Jeanjean), Acinetobacter dispersus sp. nov. (genomic species 17), Acinetobacter modestus sp. nov., Acinetobacter proteolyticus sp. nov. and Acinetobacter vivianii sp. nov.</title>
        <authorList>
            <person name="Nemec A."/>
            <person name="Radolfova-Krizova L."/>
            <person name="Maixnerova M."/>
            <person name="Vrestiakova E."/>
            <person name="Jezek P."/>
            <person name="Sedo O."/>
        </authorList>
    </citation>
    <scope>NUCLEOTIDE SEQUENCE [LARGE SCALE GENOMIC DNA]</scope>
    <source>
        <strain evidence="3 4">NIPH 236</strain>
    </source>
</reference>
<dbReference type="GeneID" id="92835355"/>
<dbReference type="InterPro" id="IPR002563">
    <property type="entry name" value="Flavin_Rdtase-like_dom"/>
</dbReference>
<dbReference type="SUPFAM" id="SSF50475">
    <property type="entry name" value="FMN-binding split barrel"/>
    <property type="match status" value="1"/>
</dbReference>
<dbReference type="EMBL" id="APOJ01000025">
    <property type="protein sequence ID" value="ENU26421.1"/>
    <property type="molecule type" value="Genomic_DNA"/>
</dbReference>
<sequence length="163" mass="17858">MIEATDFRNAMSLLTSAVNVVTTAGASGRHGFTASAVCSVTDTPPTLLVCMNTASRSHAHFIENETLTVNVLGAQHQHISNVFSSKLTSEERFKHGTWTKLKTGAPVLEDALVSFDCQIEQIQEVGTHTIFICRTVAIQQGQHEHSLVYFNRTYHQVGETEVA</sequence>
<evidence type="ECO:0000259" key="2">
    <source>
        <dbReference type="SMART" id="SM00903"/>
    </source>
</evidence>
<keyword evidence="4" id="KW-1185">Reference proteome</keyword>
<keyword evidence="1" id="KW-0560">Oxidoreductase</keyword>
<evidence type="ECO:0000256" key="1">
    <source>
        <dbReference type="ARBA" id="ARBA00023002"/>
    </source>
</evidence>
<dbReference type="InterPro" id="IPR012349">
    <property type="entry name" value="Split_barrel_FMN-bd"/>
</dbReference>